<dbReference type="Proteomes" id="UP000515955">
    <property type="component" value="Chromosome"/>
</dbReference>
<reference evidence="2 3" key="1">
    <citation type="submission" date="2020-08" db="EMBL/GenBank/DDBJ databases">
        <title>Genome sequence of Sphingomonas rhizophila KACC 19189T.</title>
        <authorList>
            <person name="Hyun D.-W."/>
            <person name="Bae J.-W."/>
        </authorList>
    </citation>
    <scope>NUCLEOTIDE SEQUENCE [LARGE SCALE GENOMIC DNA]</scope>
    <source>
        <strain evidence="2 3">KACC 19189</strain>
    </source>
</reference>
<evidence type="ECO:0000313" key="3">
    <source>
        <dbReference type="Proteomes" id="UP000515955"/>
    </source>
</evidence>
<keyword evidence="3" id="KW-1185">Reference proteome</keyword>
<dbReference type="AlphaFoldDB" id="A0A7G9S967"/>
<accession>A0A7G9S967</accession>
<keyword evidence="1" id="KW-0472">Membrane</keyword>
<keyword evidence="1" id="KW-0812">Transmembrane</keyword>
<keyword evidence="1" id="KW-1133">Transmembrane helix</keyword>
<feature type="transmembrane region" description="Helical" evidence="1">
    <location>
        <begin position="46"/>
        <end position="65"/>
    </location>
</feature>
<dbReference type="KEGG" id="srhi:H9L12_08625"/>
<dbReference type="EMBL" id="CP060717">
    <property type="protein sequence ID" value="QNN64392.1"/>
    <property type="molecule type" value="Genomic_DNA"/>
</dbReference>
<gene>
    <name evidence="2" type="ORF">H9L12_08625</name>
</gene>
<evidence type="ECO:0000313" key="2">
    <source>
        <dbReference type="EMBL" id="QNN64392.1"/>
    </source>
</evidence>
<evidence type="ECO:0000256" key="1">
    <source>
        <dbReference type="SAM" id="Phobius"/>
    </source>
</evidence>
<protein>
    <submittedName>
        <fullName evidence="2">Uncharacterized protein</fullName>
    </submittedName>
</protein>
<proteinExistence type="predicted"/>
<sequence length="70" mass="7672">MKWMTAIMIGAILAVVLPMSLGGRDGVWMTGWTETWTIHPIASSPGLLFSIPVFLISAIGLRLFFNWHGG</sequence>
<dbReference type="RefSeq" id="WP_187541392.1">
    <property type="nucleotide sequence ID" value="NZ_CP060717.1"/>
</dbReference>
<name>A0A7G9S967_9SPHN</name>
<organism evidence="2 3">
    <name type="scientific">Sphingomonas rhizophila</name>
    <dbReference type="NCBI Taxonomy" id="2071607"/>
    <lineage>
        <taxon>Bacteria</taxon>
        <taxon>Pseudomonadati</taxon>
        <taxon>Pseudomonadota</taxon>
        <taxon>Alphaproteobacteria</taxon>
        <taxon>Sphingomonadales</taxon>
        <taxon>Sphingomonadaceae</taxon>
        <taxon>Sphingomonas</taxon>
    </lineage>
</organism>